<dbReference type="Proteomes" id="UP000290106">
    <property type="component" value="Unassembled WGS sequence"/>
</dbReference>
<keyword evidence="1" id="KW-1133">Transmembrane helix</keyword>
<keyword evidence="1" id="KW-0472">Membrane</keyword>
<dbReference type="PANTHER" id="PTHR40078:SF1">
    <property type="entry name" value="INTEGRAL MEMBRANE PROTEIN"/>
    <property type="match status" value="1"/>
</dbReference>
<protein>
    <recommendedName>
        <fullName evidence="4">Tat pathway signal sequence</fullName>
    </recommendedName>
</protein>
<keyword evidence="3" id="KW-1185">Reference proteome</keyword>
<reference evidence="2 3" key="1">
    <citation type="submission" date="2019-01" db="EMBL/GenBank/DDBJ databases">
        <title>Blautia sp. nov. KGMB01111 isolated human feces.</title>
        <authorList>
            <person name="Park J.-E."/>
            <person name="Kim J.-S."/>
            <person name="Park S.-H."/>
        </authorList>
    </citation>
    <scope>NUCLEOTIDE SEQUENCE [LARGE SCALE GENOMIC DNA]</scope>
    <source>
        <strain evidence="2 3">KGMB01111</strain>
    </source>
</reference>
<proteinExistence type="predicted"/>
<dbReference type="AlphaFoldDB" id="A0A4Q1RGP9"/>
<feature type="transmembrane region" description="Helical" evidence="1">
    <location>
        <begin position="160"/>
        <end position="186"/>
    </location>
</feature>
<dbReference type="OrthoDB" id="1758183at2"/>
<name>A0A4Q1RGP9_9FIRM</name>
<dbReference type="PANTHER" id="PTHR40078">
    <property type="entry name" value="INTEGRAL MEMBRANE PROTEIN-RELATED"/>
    <property type="match status" value="1"/>
</dbReference>
<feature type="transmembrane region" description="Helical" evidence="1">
    <location>
        <begin position="52"/>
        <end position="72"/>
    </location>
</feature>
<dbReference type="Pfam" id="PF19700">
    <property type="entry name" value="DUF6198"/>
    <property type="match status" value="1"/>
</dbReference>
<keyword evidence="1" id="KW-0812">Transmembrane</keyword>
<feature type="transmembrane region" description="Helical" evidence="1">
    <location>
        <begin position="110"/>
        <end position="131"/>
    </location>
</feature>
<dbReference type="EMBL" id="SDKC01000001">
    <property type="protein sequence ID" value="RXS74816.1"/>
    <property type="molecule type" value="Genomic_DNA"/>
</dbReference>
<feature type="transmembrane region" description="Helical" evidence="1">
    <location>
        <begin position="12"/>
        <end position="32"/>
    </location>
</feature>
<sequence length="211" mass="22704">MGTKKNNLGVRIAMAVIGIALTAASVGLQKISGLGVDPFSVIIFGFSNAFHATYQTVYIVVCAVLLIIAFIFNRKLLGIATVVNLFFSGFVTDATRKAVVKMVGEHPSMAVRVILLLIVVILISISSALYYSSELGVSPYDAQALTITEKTKFPFRAVRISTDVVCCAVGFALGGDLGLATLVYAFCMGPFIQFCREHFTDKMAAGEMFHK</sequence>
<evidence type="ECO:0008006" key="4">
    <source>
        <dbReference type="Google" id="ProtNLM"/>
    </source>
</evidence>
<evidence type="ECO:0000313" key="3">
    <source>
        <dbReference type="Proteomes" id="UP000290106"/>
    </source>
</evidence>
<dbReference type="InterPro" id="IPR038750">
    <property type="entry name" value="YczE/YyaS-like"/>
</dbReference>
<accession>A0A4Q1RGP9</accession>
<gene>
    <name evidence="2" type="ORF">ETP43_06015</name>
</gene>
<dbReference type="RefSeq" id="WP_129257388.1">
    <property type="nucleotide sequence ID" value="NZ_SDKC01000001.1"/>
</dbReference>
<organism evidence="2 3">
    <name type="scientific">Blautia faecicola</name>
    <dbReference type="NCBI Taxonomy" id="2509240"/>
    <lineage>
        <taxon>Bacteria</taxon>
        <taxon>Bacillati</taxon>
        <taxon>Bacillota</taxon>
        <taxon>Clostridia</taxon>
        <taxon>Lachnospirales</taxon>
        <taxon>Lachnospiraceae</taxon>
        <taxon>Blautia</taxon>
    </lineage>
</organism>
<evidence type="ECO:0000256" key="1">
    <source>
        <dbReference type="SAM" id="Phobius"/>
    </source>
</evidence>
<evidence type="ECO:0000313" key="2">
    <source>
        <dbReference type="EMBL" id="RXS74816.1"/>
    </source>
</evidence>
<comment type="caution">
    <text evidence="2">The sequence shown here is derived from an EMBL/GenBank/DDBJ whole genome shotgun (WGS) entry which is preliminary data.</text>
</comment>